<dbReference type="CDD" id="cd00090">
    <property type="entry name" value="HTH_ARSR"/>
    <property type="match status" value="1"/>
</dbReference>
<feature type="region of interest" description="Disordered" evidence="4">
    <location>
        <begin position="113"/>
        <end position="141"/>
    </location>
</feature>
<dbReference type="RefSeq" id="WP_012876641.1">
    <property type="nucleotide sequence ID" value="NC_013526.1"/>
</dbReference>
<dbReference type="HOGENOM" id="CLU_097806_6_1_0"/>
<evidence type="ECO:0000256" key="2">
    <source>
        <dbReference type="ARBA" id="ARBA00023125"/>
    </source>
</evidence>
<dbReference type="InterPro" id="IPR001845">
    <property type="entry name" value="HTH_ArsR_DNA-bd_dom"/>
</dbReference>
<reference evidence="7" key="1">
    <citation type="journal article" date="2010" name="Stand. Genomic Sci.">
        <title>Complete genome sequence of 'Thermobaculum terrenum' type strain (YNP1).</title>
        <authorList>
            <person name="Kiss H."/>
            <person name="Cleland D."/>
            <person name="Lapidus A."/>
            <person name="Lucas S."/>
            <person name="Glavina Del Rio T."/>
            <person name="Nolan M."/>
            <person name="Tice H."/>
            <person name="Han C."/>
            <person name="Goodwin L."/>
            <person name="Pitluck S."/>
            <person name="Liolios K."/>
            <person name="Ivanova N."/>
            <person name="Mavromatis K."/>
            <person name="Ovchinnikova G."/>
            <person name="Pati A."/>
            <person name="Chen A."/>
            <person name="Palaniappan K."/>
            <person name="Land M."/>
            <person name="Hauser L."/>
            <person name="Chang Y."/>
            <person name="Jeffries C."/>
            <person name="Lu M."/>
            <person name="Brettin T."/>
            <person name="Detter J."/>
            <person name="Goker M."/>
            <person name="Tindall B."/>
            <person name="Beck B."/>
            <person name="McDermott T."/>
            <person name="Woyke T."/>
            <person name="Bristow J."/>
            <person name="Eisen J."/>
            <person name="Markowitz V."/>
            <person name="Hugenholtz P."/>
            <person name="Kyrpides N."/>
            <person name="Klenk H."/>
            <person name="Cheng J."/>
        </authorList>
    </citation>
    <scope>NUCLEOTIDE SEQUENCE [LARGE SCALE GENOMIC DNA]</scope>
    <source>
        <strain evidence="7">ATCC BAA-798 / YNP1</strain>
    </source>
</reference>
<name>D1CIN9_THET1</name>
<evidence type="ECO:0000313" key="6">
    <source>
        <dbReference type="EMBL" id="ACZ43610.1"/>
    </source>
</evidence>
<dbReference type="InterPro" id="IPR036388">
    <property type="entry name" value="WH-like_DNA-bd_sf"/>
</dbReference>
<dbReference type="NCBIfam" id="NF033788">
    <property type="entry name" value="HTH_metalloreg"/>
    <property type="match status" value="1"/>
</dbReference>
<dbReference type="SUPFAM" id="SSF46785">
    <property type="entry name" value="Winged helix' DNA-binding domain"/>
    <property type="match status" value="1"/>
</dbReference>
<evidence type="ECO:0000259" key="5">
    <source>
        <dbReference type="PROSITE" id="PS50987"/>
    </source>
</evidence>
<dbReference type="InterPro" id="IPR036390">
    <property type="entry name" value="WH_DNA-bd_sf"/>
</dbReference>
<dbReference type="PROSITE" id="PS50987">
    <property type="entry name" value="HTH_ARSR_2"/>
    <property type="match status" value="1"/>
</dbReference>
<keyword evidence="2" id="KW-0238">DNA-binding</keyword>
<dbReference type="Proteomes" id="UP000000323">
    <property type="component" value="Chromosome 2"/>
</dbReference>
<dbReference type="eggNOG" id="COG0640">
    <property type="taxonomic scope" value="Bacteria"/>
</dbReference>
<dbReference type="PRINTS" id="PR00778">
    <property type="entry name" value="HTHARSR"/>
</dbReference>
<dbReference type="AlphaFoldDB" id="D1CIN9"/>
<evidence type="ECO:0000256" key="4">
    <source>
        <dbReference type="SAM" id="MobiDB-lite"/>
    </source>
</evidence>
<feature type="compositionally biased region" description="Polar residues" evidence="4">
    <location>
        <begin position="113"/>
        <end position="129"/>
    </location>
</feature>
<keyword evidence="1" id="KW-0805">Transcription regulation</keyword>
<dbReference type="GO" id="GO:0003677">
    <property type="term" value="F:DNA binding"/>
    <property type="evidence" value="ECO:0007669"/>
    <property type="project" value="UniProtKB-KW"/>
</dbReference>
<dbReference type="Gene3D" id="1.10.10.10">
    <property type="entry name" value="Winged helix-like DNA-binding domain superfamily/Winged helix DNA-binding domain"/>
    <property type="match status" value="1"/>
</dbReference>
<organism evidence="6 7">
    <name type="scientific">Thermobaculum terrenum (strain ATCC BAA-798 / CCMEE 7001 / YNP1)</name>
    <dbReference type="NCBI Taxonomy" id="525904"/>
    <lineage>
        <taxon>Bacteria</taxon>
        <taxon>Bacillati</taxon>
        <taxon>Chloroflexota</taxon>
        <taxon>Chloroflexia</taxon>
        <taxon>Candidatus Thermobaculales</taxon>
        <taxon>Candidatus Thermobaculaceae</taxon>
        <taxon>Thermobaculum</taxon>
    </lineage>
</organism>
<feature type="domain" description="HTH arsR-type" evidence="5">
    <location>
        <begin position="8"/>
        <end position="102"/>
    </location>
</feature>
<accession>D1CIN9</accession>
<dbReference type="PANTHER" id="PTHR43132">
    <property type="entry name" value="ARSENICAL RESISTANCE OPERON REPRESSOR ARSR-RELATED"/>
    <property type="match status" value="1"/>
</dbReference>
<evidence type="ECO:0000256" key="3">
    <source>
        <dbReference type="ARBA" id="ARBA00023163"/>
    </source>
</evidence>
<dbReference type="EMBL" id="CP001826">
    <property type="protein sequence ID" value="ACZ43610.1"/>
    <property type="molecule type" value="Genomic_DNA"/>
</dbReference>
<dbReference type="GO" id="GO:0003700">
    <property type="term" value="F:DNA-binding transcription factor activity"/>
    <property type="evidence" value="ECO:0007669"/>
    <property type="project" value="InterPro"/>
</dbReference>
<dbReference type="STRING" id="525904.Tter_2722"/>
<proteinExistence type="predicted"/>
<keyword evidence="3" id="KW-0804">Transcription</keyword>
<dbReference type="InterPro" id="IPR011991">
    <property type="entry name" value="ArsR-like_HTH"/>
</dbReference>
<protein>
    <submittedName>
        <fullName evidence="6">Transcriptional regulator, ArsR family</fullName>
    </submittedName>
</protein>
<dbReference type="InterPro" id="IPR051011">
    <property type="entry name" value="Metal_resp_trans_reg"/>
</dbReference>
<dbReference type="SMART" id="SM00418">
    <property type="entry name" value="HTH_ARSR"/>
    <property type="match status" value="1"/>
</dbReference>
<sequence>MEIEGEELRKLLLQMQAQICQTLADPTRLELLYLLGEGERSVKDLVELTGLRQSNISQHLALMRERGLVVARRSGNSVYYSLANRKILEACKLTREILLERLRRERVLSTLSGTGWPSQEPTKAVSFTHNDGDMGTRGGRS</sequence>
<evidence type="ECO:0000313" key="7">
    <source>
        <dbReference type="Proteomes" id="UP000000323"/>
    </source>
</evidence>
<dbReference type="Pfam" id="PF01022">
    <property type="entry name" value="HTH_5"/>
    <property type="match status" value="1"/>
</dbReference>
<evidence type="ECO:0000256" key="1">
    <source>
        <dbReference type="ARBA" id="ARBA00023015"/>
    </source>
</evidence>
<dbReference type="OrthoDB" id="9798835at2"/>
<dbReference type="KEGG" id="ttr:Tter_2722"/>
<keyword evidence="7" id="KW-1185">Reference proteome</keyword>
<gene>
    <name evidence="6" type="ordered locus">Tter_2722</name>
</gene>
<dbReference type="PANTHER" id="PTHR43132:SF2">
    <property type="entry name" value="ARSENICAL RESISTANCE OPERON REPRESSOR ARSR-RELATED"/>
    <property type="match status" value="1"/>
</dbReference>